<dbReference type="InterPro" id="IPR000719">
    <property type="entry name" value="Prot_kinase_dom"/>
</dbReference>
<feature type="compositionally biased region" description="Basic and acidic residues" evidence="1">
    <location>
        <begin position="558"/>
        <end position="571"/>
    </location>
</feature>
<sequence>MNKLLSETLGKSFDRYFVSSGPEGAPVVTSSEAGQYIHILSSQEVLNKKNFKCNKVGHLGALFFHDLAGAFRRLVEAADSDMPSREALTGIGTALPLPLFAAPRSGLVPRLRYNATTDFRLGLDRFPHLIIQVTPTLRNKVQMHRHPDRIRTILQASSLARLGNALRQDTSRPVVIVAIFIDSSLYLHEYHVYQPDPLERKVVYHRKDGSLHRPELAFEFIFRLYNLLSRVLVDNALFHGSYGLSLEKLDHRTEHYPPISLGTISLQSDDDDYQSDPPEVLTTSEYNRAAARLETIEMPVIRKRKNVFEDPLMKKPLGTAGYKLSSRYDHWDIMKLKPKMHVVIAPDTSEVLLKLSDGHSNELLILRFLSTLKSSQNRAIEFLGVLDFPIGTVMVLPWKPPIKKPHMYPVSWQIQFLEGVAFLHEHKIAHLDLNPNNVVFDKKDDEEHAQLWIIDFGLSLFVEDDETTVEGYCGTRDWTAPEVGTSDERDTKFSAIMADRWSCGKMLDYLDNYHQTRRLEGSEDVMRLREELSRFDPRARPSVREVLDAYLVMEKRQVDEARKRSAEEKGTGDGSQKRARGSAGGDAMDTGP</sequence>
<feature type="region of interest" description="Disordered" evidence="1">
    <location>
        <begin position="558"/>
        <end position="592"/>
    </location>
</feature>
<feature type="domain" description="Protein kinase" evidence="2">
    <location>
        <begin position="231"/>
        <end position="551"/>
    </location>
</feature>
<dbReference type="AlphaFoldDB" id="A0AAD4QM53"/>
<dbReference type="GO" id="GO:0004672">
    <property type="term" value="F:protein kinase activity"/>
    <property type="evidence" value="ECO:0007669"/>
    <property type="project" value="InterPro"/>
</dbReference>
<dbReference type="Proteomes" id="UP001203297">
    <property type="component" value="Unassembled WGS sequence"/>
</dbReference>
<dbReference type="EMBL" id="WTXG01000031">
    <property type="protein sequence ID" value="KAI0298029.1"/>
    <property type="molecule type" value="Genomic_DNA"/>
</dbReference>
<dbReference type="PROSITE" id="PS50011">
    <property type="entry name" value="PROTEIN_KINASE_DOM"/>
    <property type="match status" value="1"/>
</dbReference>
<evidence type="ECO:0000259" key="2">
    <source>
        <dbReference type="PROSITE" id="PS50011"/>
    </source>
</evidence>
<accession>A0AAD4QM53</accession>
<dbReference type="Gene3D" id="1.10.510.10">
    <property type="entry name" value="Transferase(Phosphotransferase) domain 1"/>
    <property type="match status" value="1"/>
</dbReference>
<evidence type="ECO:0000313" key="3">
    <source>
        <dbReference type="EMBL" id="KAI0298029.1"/>
    </source>
</evidence>
<dbReference type="GO" id="GO:0005524">
    <property type="term" value="F:ATP binding"/>
    <property type="evidence" value="ECO:0007669"/>
    <property type="project" value="InterPro"/>
</dbReference>
<dbReference type="SMART" id="SM00220">
    <property type="entry name" value="S_TKc"/>
    <property type="match status" value="1"/>
</dbReference>
<evidence type="ECO:0000313" key="4">
    <source>
        <dbReference type="Proteomes" id="UP001203297"/>
    </source>
</evidence>
<name>A0AAD4QM53_9AGAM</name>
<protein>
    <recommendedName>
        <fullName evidence="2">Protein kinase domain-containing protein</fullName>
    </recommendedName>
</protein>
<dbReference type="Pfam" id="PF00069">
    <property type="entry name" value="Pkinase"/>
    <property type="match status" value="1"/>
</dbReference>
<comment type="caution">
    <text evidence="3">The sequence shown here is derived from an EMBL/GenBank/DDBJ whole genome shotgun (WGS) entry which is preliminary data.</text>
</comment>
<gene>
    <name evidence="3" type="ORF">B0F90DRAFT_838014</name>
</gene>
<proteinExistence type="predicted"/>
<evidence type="ECO:0000256" key="1">
    <source>
        <dbReference type="SAM" id="MobiDB-lite"/>
    </source>
</evidence>
<dbReference type="SUPFAM" id="SSF56112">
    <property type="entry name" value="Protein kinase-like (PK-like)"/>
    <property type="match status" value="1"/>
</dbReference>
<dbReference type="InterPro" id="IPR011009">
    <property type="entry name" value="Kinase-like_dom_sf"/>
</dbReference>
<dbReference type="PANTHER" id="PTHR24347">
    <property type="entry name" value="SERINE/THREONINE-PROTEIN KINASE"/>
    <property type="match status" value="1"/>
</dbReference>
<keyword evidence="4" id="KW-1185">Reference proteome</keyword>
<organism evidence="3 4">
    <name type="scientific">Multifurca ochricompacta</name>
    <dbReference type="NCBI Taxonomy" id="376703"/>
    <lineage>
        <taxon>Eukaryota</taxon>
        <taxon>Fungi</taxon>
        <taxon>Dikarya</taxon>
        <taxon>Basidiomycota</taxon>
        <taxon>Agaricomycotina</taxon>
        <taxon>Agaricomycetes</taxon>
        <taxon>Russulales</taxon>
        <taxon>Russulaceae</taxon>
        <taxon>Multifurca</taxon>
    </lineage>
</organism>
<reference evidence="3" key="1">
    <citation type="journal article" date="2022" name="New Phytol.">
        <title>Evolutionary transition to the ectomycorrhizal habit in the genomes of a hyperdiverse lineage of mushroom-forming fungi.</title>
        <authorList>
            <person name="Looney B."/>
            <person name="Miyauchi S."/>
            <person name="Morin E."/>
            <person name="Drula E."/>
            <person name="Courty P.E."/>
            <person name="Kohler A."/>
            <person name="Kuo A."/>
            <person name="LaButti K."/>
            <person name="Pangilinan J."/>
            <person name="Lipzen A."/>
            <person name="Riley R."/>
            <person name="Andreopoulos W."/>
            <person name="He G."/>
            <person name="Johnson J."/>
            <person name="Nolan M."/>
            <person name="Tritt A."/>
            <person name="Barry K.W."/>
            <person name="Grigoriev I.V."/>
            <person name="Nagy L.G."/>
            <person name="Hibbett D."/>
            <person name="Henrissat B."/>
            <person name="Matheny P.B."/>
            <person name="Labbe J."/>
            <person name="Martin F.M."/>
        </authorList>
    </citation>
    <scope>NUCLEOTIDE SEQUENCE</scope>
    <source>
        <strain evidence="3">BPL690</strain>
    </source>
</reference>